<proteinExistence type="predicted"/>
<reference evidence="1" key="2">
    <citation type="submission" date="2022-01" db="EMBL/GenBank/DDBJ databases">
        <authorList>
            <person name="Yamashiro T."/>
            <person name="Shiraishi A."/>
            <person name="Satake H."/>
            <person name="Nakayama K."/>
        </authorList>
    </citation>
    <scope>NUCLEOTIDE SEQUENCE</scope>
</reference>
<protein>
    <submittedName>
        <fullName evidence="1">Uncharacterized protein</fullName>
    </submittedName>
</protein>
<reference evidence="1" key="1">
    <citation type="journal article" date="2022" name="Int. J. Mol. Sci.">
        <title>Draft Genome of Tanacetum Coccineum: Genomic Comparison of Closely Related Tanacetum-Family Plants.</title>
        <authorList>
            <person name="Yamashiro T."/>
            <person name="Shiraishi A."/>
            <person name="Nakayama K."/>
            <person name="Satake H."/>
        </authorList>
    </citation>
    <scope>NUCLEOTIDE SEQUENCE</scope>
</reference>
<comment type="caution">
    <text evidence="1">The sequence shown here is derived from an EMBL/GenBank/DDBJ whole genome shotgun (WGS) entry which is preliminary data.</text>
</comment>
<name>A0ABQ5AIH3_9ASTR</name>
<evidence type="ECO:0000313" key="1">
    <source>
        <dbReference type="EMBL" id="GJT00991.1"/>
    </source>
</evidence>
<evidence type="ECO:0000313" key="2">
    <source>
        <dbReference type="Proteomes" id="UP001151760"/>
    </source>
</evidence>
<gene>
    <name evidence="1" type="ORF">Tco_0822160</name>
</gene>
<keyword evidence="2" id="KW-1185">Reference proteome</keyword>
<dbReference type="Proteomes" id="UP001151760">
    <property type="component" value="Unassembled WGS sequence"/>
</dbReference>
<sequence length="69" mass="7645">MLSDTGALLRRFEEQDTQDIYDVKEDAQDRQTQFSITTKTVVSDNGQIQALQARDQTHADDPEGTGSSA</sequence>
<organism evidence="1 2">
    <name type="scientific">Tanacetum coccineum</name>
    <dbReference type="NCBI Taxonomy" id="301880"/>
    <lineage>
        <taxon>Eukaryota</taxon>
        <taxon>Viridiplantae</taxon>
        <taxon>Streptophyta</taxon>
        <taxon>Embryophyta</taxon>
        <taxon>Tracheophyta</taxon>
        <taxon>Spermatophyta</taxon>
        <taxon>Magnoliopsida</taxon>
        <taxon>eudicotyledons</taxon>
        <taxon>Gunneridae</taxon>
        <taxon>Pentapetalae</taxon>
        <taxon>asterids</taxon>
        <taxon>campanulids</taxon>
        <taxon>Asterales</taxon>
        <taxon>Asteraceae</taxon>
        <taxon>Asteroideae</taxon>
        <taxon>Anthemideae</taxon>
        <taxon>Anthemidinae</taxon>
        <taxon>Tanacetum</taxon>
    </lineage>
</organism>
<dbReference type="EMBL" id="BQNB010012237">
    <property type="protein sequence ID" value="GJT00991.1"/>
    <property type="molecule type" value="Genomic_DNA"/>
</dbReference>
<accession>A0ABQ5AIH3</accession>